<sequence length="115" mass="12688">MARNASVLSKAGLLSSTRATDNEKHFDGHNDSTRQSTLLGTDTATDSPVSPVGGPFEVQRRNSRPMVYDQRLNPAAIMQNWQANSSRNSVGTMQDQRDYSRPLGVTNPDPEPHDY</sequence>
<name>A0ACC3SC34_9PEZI</name>
<gene>
    <name evidence="1" type="ORF">M8818_005767</name>
</gene>
<proteinExistence type="predicted"/>
<keyword evidence="2" id="KW-1185">Reference proteome</keyword>
<dbReference type="Proteomes" id="UP001320706">
    <property type="component" value="Unassembled WGS sequence"/>
</dbReference>
<protein>
    <submittedName>
        <fullName evidence="1">Uncharacterized protein</fullName>
    </submittedName>
</protein>
<dbReference type="EMBL" id="JAMKPW020000033">
    <property type="protein sequence ID" value="KAK8202240.1"/>
    <property type="molecule type" value="Genomic_DNA"/>
</dbReference>
<reference evidence="1" key="1">
    <citation type="submission" date="2024-02" db="EMBL/GenBank/DDBJ databases">
        <title>Metagenome Assembled Genome of Zalaria obscura JY119.</title>
        <authorList>
            <person name="Vighnesh L."/>
            <person name="Jagadeeshwari U."/>
            <person name="Venkata Ramana C."/>
            <person name="Sasikala C."/>
        </authorList>
    </citation>
    <scope>NUCLEOTIDE SEQUENCE</scope>
    <source>
        <strain evidence="1">JY119</strain>
    </source>
</reference>
<evidence type="ECO:0000313" key="2">
    <source>
        <dbReference type="Proteomes" id="UP001320706"/>
    </source>
</evidence>
<accession>A0ACC3SC34</accession>
<comment type="caution">
    <text evidence="1">The sequence shown here is derived from an EMBL/GenBank/DDBJ whole genome shotgun (WGS) entry which is preliminary data.</text>
</comment>
<evidence type="ECO:0000313" key="1">
    <source>
        <dbReference type="EMBL" id="KAK8202240.1"/>
    </source>
</evidence>
<organism evidence="1 2">
    <name type="scientific">Zalaria obscura</name>
    <dbReference type="NCBI Taxonomy" id="2024903"/>
    <lineage>
        <taxon>Eukaryota</taxon>
        <taxon>Fungi</taxon>
        <taxon>Dikarya</taxon>
        <taxon>Ascomycota</taxon>
        <taxon>Pezizomycotina</taxon>
        <taxon>Dothideomycetes</taxon>
        <taxon>Dothideomycetidae</taxon>
        <taxon>Dothideales</taxon>
        <taxon>Zalariaceae</taxon>
        <taxon>Zalaria</taxon>
    </lineage>
</organism>